<sequence>MNLHRPYEAFEGNRHTQNGRQGMGGFQGQMPGAGTVPSLQQGSQSSVSQHEAGPQYPFPPPMPVQGSQSPMTDREYMMQMLARLTMLVEQNNQLLRSFLQNQDIEKQRQVVTSGGGSVIVRM</sequence>
<feature type="region of interest" description="Disordered" evidence="1">
    <location>
        <begin position="1"/>
        <end position="70"/>
    </location>
</feature>
<evidence type="ECO:0000313" key="2">
    <source>
        <dbReference type="EMBL" id="TCP20285.1"/>
    </source>
</evidence>
<dbReference type="AlphaFoldDB" id="A0A4R2NGK2"/>
<dbReference type="EMBL" id="SLXK01000053">
    <property type="protein sequence ID" value="TCP20285.1"/>
    <property type="molecule type" value="Genomic_DNA"/>
</dbReference>
<comment type="caution">
    <text evidence="2">The sequence shown here is derived from an EMBL/GenBank/DDBJ whole genome shotgun (WGS) entry which is preliminary data.</text>
</comment>
<feature type="compositionally biased region" description="Basic and acidic residues" evidence="1">
    <location>
        <begin position="1"/>
        <end position="14"/>
    </location>
</feature>
<organism evidence="2 3">
    <name type="scientific">Scopulibacillus darangshiensis</name>
    <dbReference type="NCBI Taxonomy" id="442528"/>
    <lineage>
        <taxon>Bacteria</taxon>
        <taxon>Bacillati</taxon>
        <taxon>Bacillota</taxon>
        <taxon>Bacilli</taxon>
        <taxon>Bacillales</taxon>
        <taxon>Sporolactobacillaceae</taxon>
        <taxon>Scopulibacillus</taxon>
    </lineage>
</organism>
<feature type="compositionally biased region" description="Low complexity" evidence="1">
    <location>
        <begin position="28"/>
        <end position="49"/>
    </location>
</feature>
<dbReference type="RefSeq" id="WP_132748047.1">
    <property type="nucleotide sequence ID" value="NZ_SLXK01000053.1"/>
</dbReference>
<proteinExistence type="predicted"/>
<gene>
    <name evidence="2" type="ORF">EV207_1532</name>
</gene>
<dbReference type="OrthoDB" id="2879507at2"/>
<keyword evidence="3" id="KW-1185">Reference proteome</keyword>
<reference evidence="2 3" key="1">
    <citation type="submission" date="2019-03" db="EMBL/GenBank/DDBJ databases">
        <title>Genomic Encyclopedia of Type Strains, Phase IV (KMG-IV): sequencing the most valuable type-strain genomes for metagenomic binning, comparative biology and taxonomic classification.</title>
        <authorList>
            <person name="Goeker M."/>
        </authorList>
    </citation>
    <scope>NUCLEOTIDE SEQUENCE [LARGE SCALE GENOMIC DNA]</scope>
    <source>
        <strain evidence="2 3">DSM 19377</strain>
    </source>
</reference>
<evidence type="ECO:0000256" key="1">
    <source>
        <dbReference type="SAM" id="MobiDB-lite"/>
    </source>
</evidence>
<evidence type="ECO:0000313" key="3">
    <source>
        <dbReference type="Proteomes" id="UP000295416"/>
    </source>
</evidence>
<name>A0A4R2NGK2_9BACL</name>
<accession>A0A4R2NGK2</accession>
<dbReference type="Proteomes" id="UP000295416">
    <property type="component" value="Unassembled WGS sequence"/>
</dbReference>
<protein>
    <submittedName>
        <fullName evidence="2">Uncharacterized protein</fullName>
    </submittedName>
</protein>